<organism evidence="2 3">
    <name type="scientific">Falsibacillus pallidus</name>
    <dbReference type="NCBI Taxonomy" id="493781"/>
    <lineage>
        <taxon>Bacteria</taxon>
        <taxon>Bacillati</taxon>
        <taxon>Bacillota</taxon>
        <taxon>Bacilli</taxon>
        <taxon>Bacillales</taxon>
        <taxon>Bacillaceae</taxon>
        <taxon>Falsibacillus</taxon>
    </lineage>
</organism>
<evidence type="ECO:0000256" key="1">
    <source>
        <dbReference type="PROSITE-ProRule" id="PRU00339"/>
    </source>
</evidence>
<keyword evidence="3" id="KW-1185">Reference proteome</keyword>
<proteinExistence type="predicted"/>
<dbReference type="RefSeq" id="WP_114747082.1">
    <property type="nucleotide sequence ID" value="NZ_QQAY01000020.1"/>
</dbReference>
<comment type="caution">
    <text evidence="2">The sequence shown here is derived from an EMBL/GenBank/DDBJ whole genome shotgun (WGS) entry which is preliminary data.</text>
</comment>
<dbReference type="Proteomes" id="UP000255326">
    <property type="component" value="Unassembled WGS sequence"/>
</dbReference>
<dbReference type="AlphaFoldDB" id="A0A370G2H9"/>
<dbReference type="SUPFAM" id="SSF48452">
    <property type="entry name" value="TPR-like"/>
    <property type="match status" value="1"/>
</dbReference>
<dbReference type="Gene3D" id="1.25.40.10">
    <property type="entry name" value="Tetratricopeptide repeat domain"/>
    <property type="match status" value="1"/>
</dbReference>
<evidence type="ECO:0000313" key="3">
    <source>
        <dbReference type="Proteomes" id="UP000255326"/>
    </source>
</evidence>
<dbReference type="PROSITE" id="PS50005">
    <property type="entry name" value="TPR"/>
    <property type="match status" value="1"/>
</dbReference>
<sequence>MMEDQIKLYDHHKEIQLQPQNAAFYLQGEIIEAISGDNELYYLFFYKSRFLTAKKAKRVARLSYIEQAYKKGIVIQSPHPLIHSLITSNHPCQINSFQPLLRKLDTLYTPQEKAFILTFFESVIPKKQLFEELKSIYYTYRRNGQMYLGYQIVRILMNFAPKHSLVKELAHNIMFNKFANLYNEKPENLMAKDQLAAENMLFSQKDVDPYFEQLAAILEKESRWIELTALYIYKLTSIPSADHYSNLINLLQQHFTENETIDILEKLSFQIPSYLPLQKDLFKRYLQSHHIDGVFRMVNNHEFTLDSSQVQLLGDVLEQMDPETHSIQPETLQTLLKSVIHLHPEKSEQLLNKFVITLLKTNDLVYMKEWLKPLKENNEMPRIFKTIDTMHQISDDLDQMQTLGKMYYEFKQLDKALECFSWEMELEPADPHPVQWVSKIYREKGMIQESEAYRDLCVQLQKQA</sequence>
<dbReference type="OrthoDB" id="2676051at2"/>
<dbReference type="InterPro" id="IPR019734">
    <property type="entry name" value="TPR_rpt"/>
</dbReference>
<dbReference type="InterPro" id="IPR011990">
    <property type="entry name" value="TPR-like_helical_dom_sf"/>
</dbReference>
<feature type="repeat" description="TPR" evidence="1">
    <location>
        <begin position="397"/>
        <end position="430"/>
    </location>
</feature>
<evidence type="ECO:0000313" key="2">
    <source>
        <dbReference type="EMBL" id="RDI37935.1"/>
    </source>
</evidence>
<dbReference type="EMBL" id="QQAY01000020">
    <property type="protein sequence ID" value="RDI37935.1"/>
    <property type="molecule type" value="Genomic_DNA"/>
</dbReference>
<name>A0A370G2H9_9BACI</name>
<gene>
    <name evidence="2" type="ORF">DFR59_12033</name>
</gene>
<reference evidence="2 3" key="1">
    <citation type="submission" date="2018-07" db="EMBL/GenBank/DDBJ databases">
        <title>Genomic Encyclopedia of Type Strains, Phase IV (KMG-IV): sequencing the most valuable type-strain genomes for metagenomic binning, comparative biology and taxonomic classification.</title>
        <authorList>
            <person name="Goeker M."/>
        </authorList>
    </citation>
    <scope>NUCLEOTIDE SEQUENCE [LARGE SCALE GENOMIC DNA]</scope>
    <source>
        <strain evidence="2 3">DSM 25281</strain>
    </source>
</reference>
<accession>A0A370G2H9</accession>
<protein>
    <submittedName>
        <fullName evidence="2">Uncharacterized protein</fullName>
    </submittedName>
</protein>
<keyword evidence="1" id="KW-0802">TPR repeat</keyword>